<accession>A0A0F9E0Q6</accession>
<dbReference type="EMBL" id="LAZR01026813">
    <property type="protein sequence ID" value="KKL67579.1"/>
    <property type="molecule type" value="Genomic_DNA"/>
</dbReference>
<dbReference type="AlphaFoldDB" id="A0A0F9E0Q6"/>
<sequence length="194" mass="22099">MAGRRIFVYDGREFPDPGEGVTVEEYRQELAGFYPELSNAKTEEKKQGEDTVYEFKKVVGTKGQTEVREYRTPEPEPIVFKSEDSLWQMLAEEGVTGIPAKPFDMRRWDMGQEGDDRLYRLTAFQVEPVVAPAVHFLAESTLQAISRDPKSSPEVPSITFLNKATGERLTRQYVGMEFPAWAPGWVFLLLGERV</sequence>
<organism evidence="1">
    <name type="scientific">marine sediment metagenome</name>
    <dbReference type="NCBI Taxonomy" id="412755"/>
    <lineage>
        <taxon>unclassified sequences</taxon>
        <taxon>metagenomes</taxon>
        <taxon>ecological metagenomes</taxon>
    </lineage>
</organism>
<name>A0A0F9E0Q6_9ZZZZ</name>
<evidence type="ECO:0000313" key="1">
    <source>
        <dbReference type="EMBL" id="KKL67579.1"/>
    </source>
</evidence>
<protein>
    <submittedName>
        <fullName evidence="1">Uncharacterized protein</fullName>
    </submittedName>
</protein>
<gene>
    <name evidence="1" type="ORF">LCGC14_2133530</name>
</gene>
<reference evidence="1" key="1">
    <citation type="journal article" date="2015" name="Nature">
        <title>Complex archaea that bridge the gap between prokaryotes and eukaryotes.</title>
        <authorList>
            <person name="Spang A."/>
            <person name="Saw J.H."/>
            <person name="Jorgensen S.L."/>
            <person name="Zaremba-Niedzwiedzka K."/>
            <person name="Martijn J."/>
            <person name="Lind A.E."/>
            <person name="van Eijk R."/>
            <person name="Schleper C."/>
            <person name="Guy L."/>
            <person name="Ettema T.J."/>
        </authorList>
    </citation>
    <scope>NUCLEOTIDE SEQUENCE</scope>
</reference>
<dbReference type="InterPro" id="IPR032866">
    <property type="entry name" value="Prok_Ub"/>
</dbReference>
<comment type="caution">
    <text evidence="1">The sequence shown here is derived from an EMBL/GenBank/DDBJ whole genome shotgun (WGS) entry which is preliminary data.</text>
</comment>
<dbReference type="Pfam" id="PF14454">
    <property type="entry name" value="Prok_Ub"/>
    <property type="match status" value="1"/>
</dbReference>
<proteinExistence type="predicted"/>